<dbReference type="Pfam" id="PF10545">
    <property type="entry name" value="MADF_DNA_bdg"/>
    <property type="match status" value="1"/>
</dbReference>
<dbReference type="PANTHER" id="PTHR21505">
    <property type="entry name" value="MADF DOMAIN-CONTAINING PROTEIN-RELATED"/>
    <property type="match status" value="1"/>
</dbReference>
<dbReference type="AlphaFoldDB" id="A0A9N9RA74"/>
<sequence>MHYSDTSTVAVFTQKRAGRRLGRTCFVSLLLLFSNFNMNWDNETVLRFLELYQMNPCIWDPQNNNHRNRQRVNDAWNNIKESLGLPCSVRDLKKKKECLMSAYRSYKGKIKKSEISAADANDLYQPTWYAFPLMDSFLGSVYTCNISINEGEENEESSKFDTNATSETKDVLQERRKKSLPSMTTSSPSQHRPSNAKYTKTAITSEVSKRRQLIAPELIQAQKQMEEAFNLMKNAYQNQRSTDDDDECSIFGTLIAKKLRKLSEEERDRMMVKINQLFLERHVTSRPISATSYSLSPPVFEAVDCDAPTIRLGLKMEEVTKRNQQAHQ</sequence>
<dbReference type="SMART" id="SM00595">
    <property type="entry name" value="MADF"/>
    <property type="match status" value="1"/>
</dbReference>
<proteinExistence type="predicted"/>
<organism evidence="3 4">
    <name type="scientific">Diatraea saccharalis</name>
    <name type="common">sugarcane borer</name>
    <dbReference type="NCBI Taxonomy" id="40085"/>
    <lineage>
        <taxon>Eukaryota</taxon>
        <taxon>Metazoa</taxon>
        <taxon>Ecdysozoa</taxon>
        <taxon>Arthropoda</taxon>
        <taxon>Hexapoda</taxon>
        <taxon>Insecta</taxon>
        <taxon>Pterygota</taxon>
        <taxon>Neoptera</taxon>
        <taxon>Endopterygota</taxon>
        <taxon>Lepidoptera</taxon>
        <taxon>Glossata</taxon>
        <taxon>Ditrysia</taxon>
        <taxon>Pyraloidea</taxon>
        <taxon>Crambidae</taxon>
        <taxon>Crambinae</taxon>
        <taxon>Diatraea</taxon>
    </lineage>
</organism>
<dbReference type="InterPro" id="IPR006578">
    <property type="entry name" value="MADF-dom"/>
</dbReference>
<protein>
    <recommendedName>
        <fullName evidence="2">MADF domain-containing protein</fullName>
    </recommendedName>
</protein>
<reference evidence="3" key="1">
    <citation type="submission" date="2021-12" db="EMBL/GenBank/DDBJ databases">
        <authorList>
            <person name="King R."/>
        </authorList>
    </citation>
    <scope>NUCLEOTIDE SEQUENCE</scope>
</reference>
<feature type="compositionally biased region" description="Polar residues" evidence="1">
    <location>
        <begin position="181"/>
        <end position="199"/>
    </location>
</feature>
<evidence type="ECO:0000256" key="1">
    <source>
        <dbReference type="SAM" id="MobiDB-lite"/>
    </source>
</evidence>
<gene>
    <name evidence="3" type="ORF">DIATSA_LOCUS10274</name>
</gene>
<accession>A0A9N9RA74</accession>
<dbReference type="EMBL" id="OU893336">
    <property type="protein sequence ID" value="CAG9792765.1"/>
    <property type="molecule type" value="Genomic_DNA"/>
</dbReference>
<dbReference type="PANTHER" id="PTHR21505:SF12">
    <property type="entry name" value="MADF DOMAIN-CONTAINING PROTEIN-RELATED"/>
    <property type="match status" value="1"/>
</dbReference>
<dbReference type="OrthoDB" id="6776070at2759"/>
<feature type="domain" description="MADF" evidence="2">
    <location>
        <begin position="47"/>
        <end position="142"/>
    </location>
</feature>
<keyword evidence="4" id="KW-1185">Reference proteome</keyword>
<feature type="region of interest" description="Disordered" evidence="1">
    <location>
        <begin position="152"/>
        <end position="199"/>
    </location>
</feature>
<name>A0A9N9RA74_9NEOP</name>
<dbReference type="PROSITE" id="PS51029">
    <property type="entry name" value="MADF"/>
    <property type="match status" value="1"/>
</dbReference>
<evidence type="ECO:0000313" key="4">
    <source>
        <dbReference type="Proteomes" id="UP001153714"/>
    </source>
</evidence>
<evidence type="ECO:0000259" key="2">
    <source>
        <dbReference type="PROSITE" id="PS51029"/>
    </source>
</evidence>
<reference evidence="3" key="2">
    <citation type="submission" date="2022-10" db="EMBL/GenBank/DDBJ databases">
        <authorList>
            <consortium name="ENA_rothamsted_submissions"/>
            <consortium name="culmorum"/>
            <person name="King R."/>
        </authorList>
    </citation>
    <scope>NUCLEOTIDE SEQUENCE</scope>
</reference>
<evidence type="ECO:0000313" key="3">
    <source>
        <dbReference type="EMBL" id="CAG9792765.1"/>
    </source>
</evidence>
<dbReference type="Proteomes" id="UP001153714">
    <property type="component" value="Chromosome 5"/>
</dbReference>